<proteinExistence type="predicted"/>
<dbReference type="InterPro" id="IPR009936">
    <property type="entry name" value="DUF1468"/>
</dbReference>
<evidence type="ECO:0000259" key="2">
    <source>
        <dbReference type="Pfam" id="PF07331"/>
    </source>
</evidence>
<dbReference type="RefSeq" id="WP_338608686.1">
    <property type="nucleotide sequence ID" value="NZ_CP146275.1"/>
</dbReference>
<dbReference type="EMBL" id="CP146275">
    <property type="protein sequence ID" value="WWT33237.1"/>
    <property type="molecule type" value="Genomic_DNA"/>
</dbReference>
<gene>
    <name evidence="3" type="ORF">V6617_01850</name>
</gene>
<keyword evidence="1" id="KW-1133">Transmembrane helix</keyword>
<keyword evidence="1" id="KW-0472">Membrane</keyword>
<feature type="domain" description="DUF1468" evidence="2">
    <location>
        <begin position="10"/>
        <end position="151"/>
    </location>
</feature>
<sequence>MVFKREDLLAGGLCVLLGAGFALYALFTLNIGTPSRMGSGFFPVMLGVLLAVLGLAIGLRSFASPHTEAVVGDEDAPGPVPWRAIVTIALAPILFAVTVRELGLALATAICVGVVCFASPRMTVRMGIGVTVGLTILCVAVFSFGLHLPLPLLPTFITG</sequence>
<protein>
    <submittedName>
        <fullName evidence="3">Tripartite tricarboxylate transporter TctB family protein</fullName>
    </submittedName>
</protein>
<feature type="transmembrane region" description="Helical" evidence="1">
    <location>
        <begin position="39"/>
        <end position="59"/>
    </location>
</feature>
<feature type="transmembrane region" description="Helical" evidence="1">
    <location>
        <begin position="7"/>
        <end position="27"/>
    </location>
</feature>
<dbReference type="Pfam" id="PF07331">
    <property type="entry name" value="TctB"/>
    <property type="match status" value="1"/>
</dbReference>
<evidence type="ECO:0000313" key="4">
    <source>
        <dbReference type="Proteomes" id="UP001369958"/>
    </source>
</evidence>
<feature type="transmembrane region" description="Helical" evidence="1">
    <location>
        <begin position="80"/>
        <end position="97"/>
    </location>
</feature>
<feature type="transmembrane region" description="Helical" evidence="1">
    <location>
        <begin position="127"/>
        <end position="146"/>
    </location>
</feature>
<keyword evidence="4" id="KW-1185">Reference proteome</keyword>
<reference evidence="3 4" key="1">
    <citation type="submission" date="2024-02" db="EMBL/GenBank/DDBJ databases">
        <title>Complete genome sequence of Pelagibacterium nitratireducens ZH15.</title>
        <authorList>
            <person name="Zhao L.H."/>
        </authorList>
    </citation>
    <scope>NUCLEOTIDE SEQUENCE [LARGE SCALE GENOMIC DNA]</scope>
    <source>
        <strain evidence="3 4">ZH15</strain>
    </source>
</reference>
<organism evidence="3 4">
    <name type="scientific">Pelagibacterium nitratireducens</name>
    <dbReference type="NCBI Taxonomy" id="1046114"/>
    <lineage>
        <taxon>Bacteria</taxon>
        <taxon>Pseudomonadati</taxon>
        <taxon>Pseudomonadota</taxon>
        <taxon>Alphaproteobacteria</taxon>
        <taxon>Hyphomicrobiales</taxon>
        <taxon>Devosiaceae</taxon>
        <taxon>Pelagibacterium</taxon>
    </lineage>
</organism>
<accession>A0ABZ2I091</accession>
<evidence type="ECO:0000313" key="3">
    <source>
        <dbReference type="EMBL" id="WWT33237.1"/>
    </source>
</evidence>
<feature type="transmembrane region" description="Helical" evidence="1">
    <location>
        <begin position="103"/>
        <end position="120"/>
    </location>
</feature>
<keyword evidence="1" id="KW-0812">Transmembrane</keyword>
<name>A0ABZ2I091_9HYPH</name>
<evidence type="ECO:0000256" key="1">
    <source>
        <dbReference type="SAM" id="Phobius"/>
    </source>
</evidence>
<dbReference type="Proteomes" id="UP001369958">
    <property type="component" value="Chromosome"/>
</dbReference>